<dbReference type="RefSeq" id="WP_189438273.1">
    <property type="nucleotide sequence ID" value="NZ_BMXE01000008.1"/>
</dbReference>
<organism evidence="1 2">
    <name type="scientific">Pseudovibrio japonicus</name>
    <dbReference type="NCBI Taxonomy" id="366534"/>
    <lineage>
        <taxon>Bacteria</taxon>
        <taxon>Pseudomonadati</taxon>
        <taxon>Pseudomonadota</taxon>
        <taxon>Alphaproteobacteria</taxon>
        <taxon>Hyphomicrobiales</taxon>
        <taxon>Stappiaceae</taxon>
        <taxon>Pseudovibrio</taxon>
    </lineage>
</organism>
<accession>A0ABQ3ET94</accession>
<dbReference type="EMBL" id="BMXE01000008">
    <property type="protein sequence ID" value="GHB44132.1"/>
    <property type="molecule type" value="Genomic_DNA"/>
</dbReference>
<dbReference type="InterPro" id="IPR029032">
    <property type="entry name" value="AhpD-like"/>
</dbReference>
<protein>
    <submittedName>
        <fullName evidence="1">Uncharacterized protein</fullName>
    </submittedName>
</protein>
<evidence type="ECO:0000313" key="1">
    <source>
        <dbReference type="EMBL" id="GHB44132.1"/>
    </source>
</evidence>
<dbReference type="Proteomes" id="UP000637980">
    <property type="component" value="Unassembled WGS sequence"/>
</dbReference>
<evidence type="ECO:0000313" key="2">
    <source>
        <dbReference type="Proteomes" id="UP000637980"/>
    </source>
</evidence>
<sequence length="182" mass="19705">MLKWIIHSGLRKFSKRYDYDNQYMHRLVDTSTSVGVGIACLPLLSQFRRPKEAVDIWAGAMLASTLDGGCSQCADLIVKQAVEAGVSEAKLAACRQGSAKQAGEVGLGFRFAVAVIQDDAARDELRREIDLRFGNSAVVSATLAAATGRMFPVMKRGLGRAAISPVYLYDPEALPTDKNARP</sequence>
<gene>
    <name evidence="1" type="ORF">GCM10007094_36730</name>
</gene>
<dbReference type="SUPFAM" id="SSF69118">
    <property type="entry name" value="AhpD-like"/>
    <property type="match status" value="1"/>
</dbReference>
<comment type="caution">
    <text evidence="1">The sequence shown here is derived from an EMBL/GenBank/DDBJ whole genome shotgun (WGS) entry which is preliminary data.</text>
</comment>
<proteinExistence type="predicted"/>
<name>A0ABQ3ET94_9HYPH</name>
<reference evidence="2" key="1">
    <citation type="journal article" date="2019" name="Int. J. Syst. Evol. Microbiol.">
        <title>The Global Catalogue of Microorganisms (GCM) 10K type strain sequencing project: providing services to taxonomists for standard genome sequencing and annotation.</title>
        <authorList>
            <consortium name="The Broad Institute Genomics Platform"/>
            <consortium name="The Broad Institute Genome Sequencing Center for Infectious Disease"/>
            <person name="Wu L."/>
            <person name="Ma J."/>
        </authorList>
    </citation>
    <scope>NUCLEOTIDE SEQUENCE [LARGE SCALE GENOMIC DNA]</scope>
    <source>
        <strain evidence="2">KCTC 12861</strain>
    </source>
</reference>
<keyword evidence="2" id="KW-1185">Reference proteome</keyword>